<comment type="caution">
    <text evidence="3">The sequence shown here is derived from an EMBL/GenBank/DDBJ whole genome shotgun (WGS) entry which is preliminary data.</text>
</comment>
<dbReference type="Pfam" id="PF08327">
    <property type="entry name" value="AHSA1"/>
    <property type="match status" value="1"/>
</dbReference>
<protein>
    <recommendedName>
        <fullName evidence="2">Activator of Hsp90 ATPase homologue 1/2-like C-terminal domain-containing protein</fullName>
    </recommendedName>
</protein>
<proteinExistence type="inferred from homology"/>
<keyword evidence="4" id="KW-1185">Reference proteome</keyword>
<gene>
    <name evidence="3" type="ORF">GCM10023235_56460</name>
</gene>
<feature type="domain" description="Activator of Hsp90 ATPase homologue 1/2-like C-terminal" evidence="2">
    <location>
        <begin position="18"/>
        <end position="156"/>
    </location>
</feature>
<evidence type="ECO:0000259" key="2">
    <source>
        <dbReference type="Pfam" id="PF08327"/>
    </source>
</evidence>
<dbReference type="CDD" id="cd07814">
    <property type="entry name" value="SRPBCC_CalC_Aha1-like"/>
    <property type="match status" value="1"/>
</dbReference>
<reference evidence="4" key="1">
    <citation type="journal article" date="2019" name="Int. J. Syst. Evol. Microbiol.">
        <title>The Global Catalogue of Microorganisms (GCM) 10K type strain sequencing project: providing services to taxonomists for standard genome sequencing and annotation.</title>
        <authorList>
            <consortium name="The Broad Institute Genomics Platform"/>
            <consortium name="The Broad Institute Genome Sequencing Center for Infectious Disease"/>
            <person name="Wu L."/>
            <person name="Ma J."/>
        </authorList>
    </citation>
    <scope>NUCLEOTIDE SEQUENCE [LARGE SCALE GENOMIC DNA]</scope>
    <source>
        <strain evidence="4">JCM 13006</strain>
    </source>
</reference>
<evidence type="ECO:0000313" key="4">
    <source>
        <dbReference type="Proteomes" id="UP001501752"/>
    </source>
</evidence>
<sequence>MPSATVPFPTIRRERTLAAPPHAVYRAWLDPQLVRRWLAPGGPAPVRAEIDERVGGRYRVHQPRPDVPVDGFEAELLELVPDERIVLRWGFTGSGREEGPHFDSLLTVTLHPAPGGGTRLVLLHEHLGALAEALPEAASQAAGGWDALLDRLAAAVAA</sequence>
<dbReference type="RefSeq" id="WP_345699686.1">
    <property type="nucleotide sequence ID" value="NZ_BAABIS010000001.1"/>
</dbReference>
<dbReference type="Gene3D" id="3.30.530.20">
    <property type="match status" value="1"/>
</dbReference>
<dbReference type="SUPFAM" id="SSF55961">
    <property type="entry name" value="Bet v1-like"/>
    <property type="match status" value="1"/>
</dbReference>
<evidence type="ECO:0000313" key="3">
    <source>
        <dbReference type="EMBL" id="GAA4870408.1"/>
    </source>
</evidence>
<dbReference type="EMBL" id="BAABIS010000001">
    <property type="protein sequence ID" value="GAA4870408.1"/>
    <property type="molecule type" value="Genomic_DNA"/>
</dbReference>
<name>A0ABP9E8K7_9ACTN</name>
<dbReference type="InterPro" id="IPR013538">
    <property type="entry name" value="ASHA1/2-like_C"/>
</dbReference>
<evidence type="ECO:0000256" key="1">
    <source>
        <dbReference type="ARBA" id="ARBA00006817"/>
    </source>
</evidence>
<organism evidence="3 4">
    <name type="scientific">Kitasatospora terrestris</name>
    <dbReference type="NCBI Taxonomy" id="258051"/>
    <lineage>
        <taxon>Bacteria</taxon>
        <taxon>Bacillati</taxon>
        <taxon>Actinomycetota</taxon>
        <taxon>Actinomycetes</taxon>
        <taxon>Kitasatosporales</taxon>
        <taxon>Streptomycetaceae</taxon>
        <taxon>Kitasatospora</taxon>
    </lineage>
</organism>
<dbReference type="Proteomes" id="UP001501752">
    <property type="component" value="Unassembled WGS sequence"/>
</dbReference>
<comment type="similarity">
    <text evidence="1">Belongs to the AHA1 family.</text>
</comment>
<dbReference type="InterPro" id="IPR023393">
    <property type="entry name" value="START-like_dom_sf"/>
</dbReference>
<accession>A0ABP9E8K7</accession>